<keyword evidence="3" id="KW-1185">Reference proteome</keyword>
<comment type="caution">
    <text evidence="2">The sequence shown here is derived from an EMBL/GenBank/DDBJ whole genome shotgun (WGS) entry which is preliminary data.</text>
</comment>
<dbReference type="SUPFAM" id="SSF52540">
    <property type="entry name" value="P-loop containing nucleoside triphosphate hydrolases"/>
    <property type="match status" value="1"/>
</dbReference>
<sequence length="633" mass="70782">MQTEKPTHLLVYQSTVAQFLQDCDEIEISSLIHDRYVALTGGKVGPSEQASWKNSLSEMARVLRRSQLDETVGVGIELFAPQATSRVDFSLSGLGAEGDKKVILIELKQWSSVDVTEKDAIVRTVLGGGKQDVPHPSYQAWSYANLFEGFNEAVSCGDIKVVPCAFLHNYESTQREIIDQRYDVYLQKAPLFLKGDLEKFREFLREHLHGGDNGKVIHALIHAKIGASKALIEGLNHLLKENKEFVLIDQQKLVYEAVRATAKAAAPGKHRVIIVEGGPGTGKSLIAINLLVKLLHDNLAIRYVSKNSAPRHVYKSKLTKSTLRSRFDSLFCGPDSFHKVQSNTFDLLLVDEAHRLTEKSGAYGNLGENQVKELINAAKCTVFFIDEDQCVTFKDIGSKAQIRRWAQVKGAVVEEYELQSQFRCSGSDGYISWLDNILGIRSTANHFLDSKQYDFRIFDSPQELHEVIESKNIENKARVVAGYCWPWSSKNDISKMDIVIGNYQRQWNLSSNSSVWIVTPGSIDQVGCIHTCQGLEVEYVGVIVGPDLIVRDGQVVTAPEMRSSMDQSIRGYKTRVKTSPNATKALADKVIRNTYRTLMTRGLKGCYIYCTDDETRSYFKARLEGHGSASSKE</sequence>
<feature type="domain" description="Schlafen group 3-like DNA/RNA helicase" evidence="1">
    <location>
        <begin position="271"/>
        <end position="612"/>
    </location>
</feature>
<evidence type="ECO:0000259" key="1">
    <source>
        <dbReference type="Pfam" id="PF09848"/>
    </source>
</evidence>
<reference evidence="2 3" key="1">
    <citation type="submission" date="2020-08" db="EMBL/GenBank/DDBJ databases">
        <title>A Genomic Blueprint of the Chicken Gut Microbiome.</title>
        <authorList>
            <person name="Gilroy R."/>
            <person name="Ravi A."/>
            <person name="Getino M."/>
            <person name="Pursley I."/>
            <person name="Horton D.L."/>
            <person name="Alikhan N.-F."/>
            <person name="Baker D."/>
            <person name="Gharbi K."/>
            <person name="Hall N."/>
            <person name="Watson M."/>
            <person name="Adriaenssens E.M."/>
            <person name="Foster-Nyarko E."/>
            <person name="Jarju S."/>
            <person name="Secka A."/>
            <person name="Antonio M."/>
            <person name="Oren A."/>
            <person name="Chaudhuri R."/>
            <person name="La Ragione R.M."/>
            <person name="Hildebrand F."/>
            <person name="Pallen M.J."/>
        </authorList>
    </citation>
    <scope>NUCLEOTIDE SEQUENCE [LARGE SCALE GENOMIC DNA]</scope>
    <source>
        <strain evidence="2 3">Sa2CVA6</strain>
    </source>
</reference>
<evidence type="ECO:0000313" key="3">
    <source>
        <dbReference type="Proteomes" id="UP000634919"/>
    </source>
</evidence>
<dbReference type="InterPro" id="IPR018647">
    <property type="entry name" value="SLFN_3-like_DNA/RNA_helicase"/>
</dbReference>
<accession>A0ABR8SBQ0</accession>
<dbReference type="Gene3D" id="3.40.50.300">
    <property type="entry name" value="P-loop containing nucleotide triphosphate hydrolases"/>
    <property type="match status" value="1"/>
</dbReference>
<evidence type="ECO:0000313" key="2">
    <source>
        <dbReference type="EMBL" id="MBD7960921.1"/>
    </source>
</evidence>
<dbReference type="InterPro" id="IPR027417">
    <property type="entry name" value="P-loop_NTPase"/>
</dbReference>
<dbReference type="Pfam" id="PF09848">
    <property type="entry name" value="SLFN-g3_helicase"/>
    <property type="match status" value="1"/>
</dbReference>
<dbReference type="Proteomes" id="UP000634919">
    <property type="component" value="Unassembled WGS sequence"/>
</dbReference>
<dbReference type="RefSeq" id="WP_191723333.1">
    <property type="nucleotide sequence ID" value="NZ_JACSQK010000005.1"/>
</dbReference>
<protein>
    <submittedName>
        <fullName evidence="2">DUF2075 domain-containing protein</fullName>
    </submittedName>
</protein>
<gene>
    <name evidence="2" type="ORF">H9646_10525</name>
</gene>
<name>A0ABR8SBQ0_9BURK</name>
<organism evidence="2 3">
    <name type="scientific">Comamonas avium</name>
    <dbReference type="NCBI Taxonomy" id="2762231"/>
    <lineage>
        <taxon>Bacteria</taxon>
        <taxon>Pseudomonadati</taxon>
        <taxon>Pseudomonadota</taxon>
        <taxon>Betaproteobacteria</taxon>
        <taxon>Burkholderiales</taxon>
        <taxon>Comamonadaceae</taxon>
        <taxon>Comamonas</taxon>
    </lineage>
</organism>
<dbReference type="EMBL" id="JACSQK010000005">
    <property type="protein sequence ID" value="MBD7960921.1"/>
    <property type="molecule type" value="Genomic_DNA"/>
</dbReference>
<proteinExistence type="predicted"/>